<dbReference type="EMBL" id="GBRH01262693">
    <property type="protein sequence ID" value="JAD35202.1"/>
    <property type="molecule type" value="Transcribed_RNA"/>
</dbReference>
<organism evidence="1">
    <name type="scientific">Arundo donax</name>
    <name type="common">Giant reed</name>
    <name type="synonym">Donax arundinaceus</name>
    <dbReference type="NCBI Taxonomy" id="35708"/>
    <lineage>
        <taxon>Eukaryota</taxon>
        <taxon>Viridiplantae</taxon>
        <taxon>Streptophyta</taxon>
        <taxon>Embryophyta</taxon>
        <taxon>Tracheophyta</taxon>
        <taxon>Spermatophyta</taxon>
        <taxon>Magnoliopsida</taxon>
        <taxon>Liliopsida</taxon>
        <taxon>Poales</taxon>
        <taxon>Poaceae</taxon>
        <taxon>PACMAD clade</taxon>
        <taxon>Arundinoideae</taxon>
        <taxon>Arundineae</taxon>
        <taxon>Arundo</taxon>
    </lineage>
</organism>
<accession>A0A0A8ZK18</accession>
<evidence type="ECO:0000313" key="1">
    <source>
        <dbReference type="EMBL" id="JAD35202.1"/>
    </source>
</evidence>
<dbReference type="AlphaFoldDB" id="A0A0A8ZK18"/>
<protein>
    <submittedName>
        <fullName evidence="1">Uncharacterized protein</fullName>
    </submittedName>
</protein>
<reference evidence="1" key="2">
    <citation type="journal article" date="2015" name="Data Brief">
        <title>Shoot transcriptome of the giant reed, Arundo donax.</title>
        <authorList>
            <person name="Barrero R.A."/>
            <person name="Guerrero F.D."/>
            <person name="Moolhuijzen P."/>
            <person name="Goolsby J.A."/>
            <person name="Tidwell J."/>
            <person name="Bellgard S.E."/>
            <person name="Bellgard M.I."/>
        </authorList>
    </citation>
    <scope>NUCLEOTIDE SEQUENCE</scope>
    <source>
        <tissue evidence="1">Shoot tissue taken approximately 20 cm above the soil surface</tissue>
    </source>
</reference>
<proteinExistence type="predicted"/>
<reference evidence="1" key="1">
    <citation type="submission" date="2014-09" db="EMBL/GenBank/DDBJ databases">
        <authorList>
            <person name="Magalhaes I.L.F."/>
            <person name="Oliveira U."/>
            <person name="Santos F.R."/>
            <person name="Vidigal T.H.D.A."/>
            <person name="Brescovit A.D."/>
            <person name="Santos A.J."/>
        </authorList>
    </citation>
    <scope>NUCLEOTIDE SEQUENCE</scope>
    <source>
        <tissue evidence="1">Shoot tissue taken approximately 20 cm above the soil surface</tissue>
    </source>
</reference>
<sequence>MSVRHTRYGDVFKPSPRSPCDLLMLDLSMGWA</sequence>
<name>A0A0A8ZK18_ARUDO</name>